<gene>
    <name evidence="9" type="ORF">FC31_GL000362</name>
    <name evidence="8" type="ORF">HMPREF0494_0388</name>
</gene>
<dbReference type="InterPro" id="IPR019931">
    <property type="entry name" value="LPXTG_anchor"/>
</dbReference>
<evidence type="ECO:0000256" key="1">
    <source>
        <dbReference type="ARBA" id="ARBA00022512"/>
    </source>
</evidence>
<keyword evidence="1" id="KW-0134">Cell wall</keyword>
<reference evidence="8 10" key="1">
    <citation type="submission" date="2009-09" db="EMBL/GenBank/DDBJ databases">
        <authorList>
            <person name="Qin X."/>
            <person name="Bachman B."/>
            <person name="Battles P."/>
            <person name="Bell A."/>
            <person name="Bess C."/>
            <person name="Bickham C."/>
            <person name="Chaboub L."/>
            <person name="Chen D."/>
            <person name="Coyle M."/>
            <person name="Deiros D.R."/>
            <person name="Dinh H."/>
            <person name="Forbes L."/>
            <person name="Fowler G."/>
            <person name="Francisco L."/>
            <person name="Fu Q."/>
            <person name="Gubbala S."/>
            <person name="Hale W."/>
            <person name="Han Y."/>
            <person name="Hemphill L."/>
            <person name="Highlander S.K."/>
            <person name="Hirani K."/>
            <person name="Hogues M."/>
            <person name="Jackson L."/>
            <person name="Jakkamsetti A."/>
            <person name="Javaid M."/>
            <person name="Jiang H."/>
            <person name="Korchina V."/>
            <person name="Kovar C."/>
            <person name="Lara F."/>
            <person name="Lee S."/>
            <person name="Mata R."/>
            <person name="Mathew T."/>
            <person name="Moen C."/>
            <person name="Morales K."/>
            <person name="Munidasa M."/>
            <person name="Nazareth L."/>
            <person name="Ngo R."/>
            <person name="Nguyen L."/>
            <person name="Okwuonu G."/>
            <person name="Ongeri F."/>
            <person name="Patil S."/>
            <person name="Petrosino J."/>
            <person name="Pham C."/>
            <person name="Pham P."/>
            <person name="Pu L.-L."/>
            <person name="Puazo M."/>
            <person name="Raj R."/>
            <person name="Reid J."/>
            <person name="Rouhana J."/>
            <person name="Saada N."/>
            <person name="Shang Y."/>
            <person name="Simmons D."/>
            <person name="Thornton R."/>
            <person name="Warren J."/>
            <person name="Weissenberger G."/>
            <person name="Zhang J."/>
            <person name="Zhang L."/>
            <person name="Zhou C."/>
            <person name="Zhu D."/>
            <person name="Muzny D."/>
            <person name="Worley K."/>
            <person name="Gibbs R."/>
        </authorList>
    </citation>
    <scope>NUCLEOTIDE SEQUENCE [LARGE SCALE GENOMIC DNA]</scope>
    <source>
        <strain evidence="8 10">DSM 16041</strain>
    </source>
</reference>
<keyword evidence="6" id="KW-0472">Membrane</keyword>
<feature type="compositionally biased region" description="Low complexity" evidence="5">
    <location>
        <begin position="119"/>
        <end position="135"/>
    </location>
</feature>
<organism evidence="8 10">
    <name type="scientific">Limosilactobacillus antri DSM 16041</name>
    <dbReference type="NCBI Taxonomy" id="525309"/>
    <lineage>
        <taxon>Bacteria</taxon>
        <taxon>Bacillati</taxon>
        <taxon>Bacillota</taxon>
        <taxon>Bacilli</taxon>
        <taxon>Lactobacillales</taxon>
        <taxon>Lactobacillaceae</taxon>
        <taxon>Limosilactobacillus</taxon>
    </lineage>
</organism>
<evidence type="ECO:0000256" key="6">
    <source>
        <dbReference type="SAM" id="Phobius"/>
    </source>
</evidence>
<dbReference type="EMBL" id="AZDK01000012">
    <property type="protein sequence ID" value="KRK59834.1"/>
    <property type="molecule type" value="Genomic_DNA"/>
</dbReference>
<dbReference type="STRING" id="525309.HMPREF0494_0388"/>
<keyword evidence="6" id="KW-0812">Transmembrane</keyword>
<dbReference type="NCBIfam" id="TIGR01168">
    <property type="entry name" value="YSIRK_signal"/>
    <property type="match status" value="1"/>
</dbReference>
<dbReference type="EMBL" id="ACLL01000012">
    <property type="protein sequence ID" value="EEW54400.1"/>
    <property type="molecule type" value="Genomic_DNA"/>
</dbReference>
<dbReference type="PROSITE" id="PS50847">
    <property type="entry name" value="GRAM_POS_ANCHORING"/>
    <property type="match status" value="1"/>
</dbReference>
<dbReference type="eggNOG" id="ENOG5032CSJ">
    <property type="taxonomic scope" value="Bacteria"/>
</dbReference>
<keyword evidence="2" id="KW-0964">Secreted</keyword>
<sequence>MEKLQIQLFYEHRRKLNMFSKNNRFAMERKLSASKQRFGLRKIMGGVASVLLGLTFLYGSQASADELTSPAPAAVSSQLVTNGSTGAGDVPPAPGTVESTTGATTVDSAQQAVTGTPEAGTSQPATAAPTQATAGINAEGQPENPALVNPTAQAEKADPYREVCVTIIFNDTESNWRDYVHFHPDYHLAFSGEDLNRDYLHQLGLEVVDPQAWYHFHSFEGGIIDLEISVRHRREQRTENKDVEQVIWGVDDQGNRHQLHSQKQTVTLRYELNLRTGEKVYLTALPKFDDHYVTAPAGYQAADLFVAGTIIDLDTPALVEKTVNLTPVFTAQPDQPGSSDQGSDDQPTGPDTGTQPGTGTTGGNTGSTIGGQQSQPVPVPTAVTPTGGEQSVQAAAGASATSSINQKQNATLPATGTGENRAATVTGAAILGLMAQLLTFGFLRRKKENQ</sequence>
<evidence type="ECO:0000256" key="2">
    <source>
        <dbReference type="ARBA" id="ARBA00022525"/>
    </source>
</evidence>
<evidence type="ECO:0000256" key="5">
    <source>
        <dbReference type="SAM" id="MobiDB-lite"/>
    </source>
</evidence>
<dbReference type="Proteomes" id="UP000051883">
    <property type="component" value="Unassembled WGS sequence"/>
</dbReference>
<feature type="domain" description="Gram-positive cocci surface proteins LPxTG" evidence="7">
    <location>
        <begin position="412"/>
        <end position="450"/>
    </location>
</feature>
<feature type="region of interest" description="Disordered" evidence="5">
    <location>
        <begin position="79"/>
        <end position="155"/>
    </location>
</feature>
<dbReference type="Pfam" id="PF00746">
    <property type="entry name" value="Gram_pos_anchor"/>
    <property type="match status" value="1"/>
</dbReference>
<feature type="compositionally biased region" description="Low complexity" evidence="5">
    <location>
        <begin position="370"/>
        <end position="386"/>
    </location>
</feature>
<feature type="compositionally biased region" description="Gly residues" evidence="5">
    <location>
        <begin position="359"/>
        <end position="369"/>
    </location>
</feature>
<evidence type="ECO:0000256" key="3">
    <source>
        <dbReference type="ARBA" id="ARBA00022729"/>
    </source>
</evidence>
<dbReference type="HOGENOM" id="CLU_608048_0_0_9"/>
<feature type="compositionally biased region" description="Low complexity" evidence="5">
    <location>
        <begin position="332"/>
        <end position="358"/>
    </location>
</feature>
<dbReference type="AlphaFoldDB" id="C8P4Z4"/>
<evidence type="ECO:0000313" key="11">
    <source>
        <dbReference type="Proteomes" id="UP000051883"/>
    </source>
</evidence>
<name>C8P4Z4_9LACO</name>
<evidence type="ECO:0000259" key="7">
    <source>
        <dbReference type="PROSITE" id="PS50847"/>
    </source>
</evidence>
<dbReference type="PATRIC" id="fig|525309.8.peg.371"/>
<protein>
    <submittedName>
        <fullName evidence="8">Gram-positive signal peptide protein, YSIRK family</fullName>
    </submittedName>
</protein>
<evidence type="ECO:0000256" key="4">
    <source>
        <dbReference type="ARBA" id="ARBA00023088"/>
    </source>
</evidence>
<proteinExistence type="predicted"/>
<feature type="transmembrane region" description="Helical" evidence="6">
    <location>
        <begin position="422"/>
        <end position="443"/>
    </location>
</feature>
<keyword evidence="4" id="KW-0572">Peptidoglycan-anchor</keyword>
<feature type="compositionally biased region" description="Polar residues" evidence="5">
    <location>
        <begin position="97"/>
        <end position="114"/>
    </location>
</feature>
<evidence type="ECO:0000313" key="10">
    <source>
        <dbReference type="Proteomes" id="UP000003675"/>
    </source>
</evidence>
<comment type="caution">
    <text evidence="8">The sequence shown here is derived from an EMBL/GenBank/DDBJ whole genome shotgun (WGS) entry which is preliminary data.</text>
</comment>
<reference evidence="9 11" key="2">
    <citation type="journal article" date="2015" name="Genome Announc.">
        <title>Expanding the biotechnology potential of lactobacilli through comparative genomics of 213 strains and associated genera.</title>
        <authorList>
            <person name="Sun Z."/>
            <person name="Harris H.M."/>
            <person name="McCann A."/>
            <person name="Guo C."/>
            <person name="Argimon S."/>
            <person name="Zhang W."/>
            <person name="Yang X."/>
            <person name="Jeffery I.B."/>
            <person name="Cooney J.C."/>
            <person name="Kagawa T.F."/>
            <person name="Liu W."/>
            <person name="Song Y."/>
            <person name="Salvetti E."/>
            <person name="Wrobel A."/>
            <person name="Rasinkangas P."/>
            <person name="Parkhill J."/>
            <person name="Rea M.C."/>
            <person name="O'Sullivan O."/>
            <person name="Ritari J."/>
            <person name="Douillard F.P."/>
            <person name="Paul Ross R."/>
            <person name="Yang R."/>
            <person name="Briner A.E."/>
            <person name="Felis G.E."/>
            <person name="de Vos W.M."/>
            <person name="Barrangou R."/>
            <person name="Klaenhammer T.R."/>
            <person name="Caufield P.W."/>
            <person name="Cui Y."/>
            <person name="Zhang H."/>
            <person name="O'Toole P.W."/>
        </authorList>
    </citation>
    <scope>NUCLEOTIDE SEQUENCE [LARGE SCALE GENOMIC DNA]</scope>
    <source>
        <strain evidence="9 11">DSM 16041</strain>
    </source>
</reference>
<dbReference type="Proteomes" id="UP000003675">
    <property type="component" value="Unassembled WGS sequence"/>
</dbReference>
<dbReference type="InterPro" id="IPR005877">
    <property type="entry name" value="YSIRK_signal_dom"/>
</dbReference>
<evidence type="ECO:0000313" key="9">
    <source>
        <dbReference type="EMBL" id="KRK59834.1"/>
    </source>
</evidence>
<feature type="compositionally biased region" description="Polar residues" evidence="5">
    <location>
        <begin position="387"/>
        <end position="418"/>
    </location>
</feature>
<keyword evidence="3" id="KW-0732">Signal</keyword>
<keyword evidence="11" id="KW-1185">Reference proteome</keyword>
<keyword evidence="6" id="KW-1133">Transmembrane helix</keyword>
<accession>C8P4Z4</accession>
<feature type="region of interest" description="Disordered" evidence="5">
    <location>
        <begin position="329"/>
        <end position="418"/>
    </location>
</feature>
<evidence type="ECO:0000313" key="8">
    <source>
        <dbReference type="EMBL" id="EEW54400.1"/>
    </source>
</evidence>